<keyword evidence="5" id="KW-0067">ATP-binding</keyword>
<evidence type="ECO:0000256" key="1">
    <source>
        <dbReference type="ARBA" id="ARBA00005715"/>
    </source>
</evidence>
<dbReference type="InterPro" id="IPR042213">
    <property type="entry name" value="NBD_C_sf"/>
</dbReference>
<keyword evidence="2" id="KW-0808">Transferase</keyword>
<evidence type="ECO:0000259" key="7">
    <source>
        <dbReference type="Pfam" id="PF07005"/>
    </source>
</evidence>
<dbReference type="EMBL" id="LT838272">
    <property type="protein sequence ID" value="SMB98948.1"/>
    <property type="molecule type" value="Genomic_DNA"/>
</dbReference>
<dbReference type="AlphaFoldDB" id="A0A1W1W026"/>
<evidence type="ECO:0000313" key="9">
    <source>
        <dbReference type="EMBL" id="SMB98948.1"/>
    </source>
</evidence>
<dbReference type="Pfam" id="PF07005">
    <property type="entry name" value="SBD_N"/>
    <property type="match status" value="1"/>
</dbReference>
<dbReference type="OrthoDB" id="9778478at2"/>
<evidence type="ECO:0000313" key="10">
    <source>
        <dbReference type="Proteomes" id="UP000192569"/>
    </source>
</evidence>
<dbReference type="GO" id="GO:0016301">
    <property type="term" value="F:kinase activity"/>
    <property type="evidence" value="ECO:0007669"/>
    <property type="project" value="UniProtKB-KW"/>
</dbReference>
<dbReference type="STRING" id="698762.SAMN00808754_2645"/>
<protein>
    <submittedName>
        <fullName evidence="9">Uncharacterized conserved protein YgbK, DUF1537 family</fullName>
    </submittedName>
</protein>
<proteinExistence type="inferred from homology"/>
<gene>
    <name evidence="9" type="ORF">SAMN00808754_2645</name>
</gene>
<dbReference type="InterPro" id="IPR037051">
    <property type="entry name" value="4-carb_acid_sugar_kinase_N_sf"/>
</dbReference>
<dbReference type="Gene3D" id="3.40.50.10840">
    <property type="entry name" value="Putative sugar-binding, N-terminal domain"/>
    <property type="match status" value="1"/>
</dbReference>
<sequence>MSLLAVIADDLTGAGDTGIQFANTGFKTRVFLQWTDVEPTNDVEVIVLNTDSRAVNETEAYTRVQKASRRLKELGVTGIYKKIDSTLRGNIGQEIDALLNEFDFDLALISPSFPANGRTVVGGYLLVNGELVSRTALAHDPVFPVRESYIPALLSNQSRYQVGHLPLSLVSQGSEAIASFLREAREKKIKIVVADAISDQDLTSLVVGASLSGVNLFYVGSAGLALPVARSWATSYRQRSKQLMLLVCGSVNPRSREQIDVVAQKAGWKIITINPISYLRDESSWQDSLKRELDSILNSFNLEGLILTTPGTPDEVAKVKEAAIQLGLSLPDLPGKVVLALAQATLLTLELVPVKGFILTGGDTATAVMKAFGSKSLDLFAEVSPGVPIGRFVGGKYNHYPVVTKAGGFGGKEVLWEAVGKLRNL</sequence>
<reference evidence="9 10" key="1">
    <citation type="submission" date="2017-04" db="EMBL/GenBank/DDBJ databases">
        <authorList>
            <person name="Afonso C.L."/>
            <person name="Miller P.J."/>
            <person name="Scott M.A."/>
            <person name="Spackman E."/>
            <person name="Goraichik I."/>
            <person name="Dimitrov K.M."/>
            <person name="Suarez D.L."/>
            <person name="Swayne D.E."/>
        </authorList>
    </citation>
    <scope>NUCLEOTIDE SEQUENCE [LARGE SCALE GENOMIC DNA]</scope>
    <source>
        <strain evidence="9 10">ToBE</strain>
    </source>
</reference>
<dbReference type="Proteomes" id="UP000192569">
    <property type="component" value="Chromosome I"/>
</dbReference>
<keyword evidence="6" id="KW-0119">Carbohydrate metabolism</keyword>
<organism evidence="9 10">
    <name type="scientific">Thermanaeromonas toyohensis ToBE</name>
    <dbReference type="NCBI Taxonomy" id="698762"/>
    <lineage>
        <taxon>Bacteria</taxon>
        <taxon>Bacillati</taxon>
        <taxon>Bacillota</taxon>
        <taxon>Clostridia</taxon>
        <taxon>Neomoorellales</taxon>
        <taxon>Neomoorellaceae</taxon>
        <taxon>Thermanaeromonas</taxon>
    </lineage>
</organism>
<evidence type="ECO:0000256" key="5">
    <source>
        <dbReference type="ARBA" id="ARBA00022840"/>
    </source>
</evidence>
<feature type="domain" description="Four-carbon acid sugar kinase nucleotide binding" evidence="8">
    <location>
        <begin position="245"/>
        <end position="415"/>
    </location>
</feature>
<evidence type="ECO:0000256" key="4">
    <source>
        <dbReference type="ARBA" id="ARBA00022777"/>
    </source>
</evidence>
<keyword evidence="10" id="KW-1185">Reference proteome</keyword>
<evidence type="ECO:0000256" key="3">
    <source>
        <dbReference type="ARBA" id="ARBA00022741"/>
    </source>
</evidence>
<dbReference type="RefSeq" id="WP_084666329.1">
    <property type="nucleotide sequence ID" value="NZ_LT838272.1"/>
</dbReference>
<name>A0A1W1W026_9FIRM</name>
<evidence type="ECO:0000256" key="6">
    <source>
        <dbReference type="ARBA" id="ARBA00023277"/>
    </source>
</evidence>
<comment type="similarity">
    <text evidence="1">Belongs to the four-carbon acid sugar kinase family.</text>
</comment>
<dbReference type="Pfam" id="PF17042">
    <property type="entry name" value="NBD_C"/>
    <property type="match status" value="1"/>
</dbReference>
<feature type="domain" description="Four-carbon acid sugar kinase N-terminal" evidence="7">
    <location>
        <begin position="4"/>
        <end position="226"/>
    </location>
</feature>
<dbReference type="InterPro" id="IPR031475">
    <property type="entry name" value="NBD_C"/>
</dbReference>
<evidence type="ECO:0000259" key="8">
    <source>
        <dbReference type="Pfam" id="PF17042"/>
    </source>
</evidence>
<dbReference type="GO" id="GO:0005524">
    <property type="term" value="F:ATP binding"/>
    <property type="evidence" value="ECO:0007669"/>
    <property type="project" value="UniProtKB-KW"/>
</dbReference>
<accession>A0A1W1W026</accession>
<evidence type="ECO:0000256" key="2">
    <source>
        <dbReference type="ARBA" id="ARBA00022679"/>
    </source>
</evidence>
<keyword evidence="3" id="KW-0547">Nucleotide-binding</keyword>
<keyword evidence="4" id="KW-0418">Kinase</keyword>
<dbReference type="InterPro" id="IPR010737">
    <property type="entry name" value="4-carb_acid_sugar_kinase_N"/>
</dbReference>
<dbReference type="SUPFAM" id="SSF142764">
    <property type="entry name" value="YgbK-like"/>
    <property type="match status" value="1"/>
</dbReference>
<dbReference type="Gene3D" id="3.40.980.20">
    <property type="entry name" value="Four-carbon acid sugar kinase, nucleotide binding domain"/>
    <property type="match status" value="1"/>
</dbReference>